<protein>
    <recommendedName>
        <fullName evidence="1">C-type lectin domain-containing protein</fullName>
    </recommendedName>
</protein>
<dbReference type="AlphaFoldDB" id="A0AA36BWC6"/>
<sequence length="172" mass="20691">MATDDLKWNNLLILGFLSMYFSLTSGWDYVDRCPPRIRRDDYLKAFKEKCYTFHYRELYWNDALSWCRGQGGTLVEIRNEQIQNFIMQSLHQLGWRRNGVWIGAHDRIHESYWEWASGGQLTWNNWAGDQHGCCFGMLEDCAVLRFRDHGVWHDYPCKRVFFKYSYICEYGK</sequence>
<dbReference type="CDD" id="cd00037">
    <property type="entry name" value="CLECT"/>
    <property type="match status" value="1"/>
</dbReference>
<gene>
    <name evidence="2" type="ORF">OCTVUL_1B020279</name>
</gene>
<reference evidence="2" key="1">
    <citation type="submission" date="2023-08" db="EMBL/GenBank/DDBJ databases">
        <authorList>
            <person name="Alioto T."/>
            <person name="Alioto T."/>
            <person name="Gomez Garrido J."/>
        </authorList>
    </citation>
    <scope>NUCLEOTIDE SEQUENCE</scope>
</reference>
<dbReference type="PROSITE" id="PS50041">
    <property type="entry name" value="C_TYPE_LECTIN_2"/>
    <property type="match status" value="1"/>
</dbReference>
<keyword evidence="3" id="KW-1185">Reference proteome</keyword>
<dbReference type="Gene3D" id="3.10.100.10">
    <property type="entry name" value="Mannose-Binding Protein A, subunit A"/>
    <property type="match status" value="1"/>
</dbReference>
<dbReference type="Pfam" id="PF00059">
    <property type="entry name" value="Lectin_C"/>
    <property type="match status" value="1"/>
</dbReference>
<dbReference type="InterPro" id="IPR051004">
    <property type="entry name" value="DC-SIGN_domain-containing"/>
</dbReference>
<dbReference type="EMBL" id="OX597838">
    <property type="protein sequence ID" value="CAI9740951.1"/>
    <property type="molecule type" value="Genomic_DNA"/>
</dbReference>
<dbReference type="Proteomes" id="UP001162480">
    <property type="component" value="Chromosome 25"/>
</dbReference>
<dbReference type="SMART" id="SM00034">
    <property type="entry name" value="CLECT"/>
    <property type="match status" value="1"/>
</dbReference>
<accession>A0AA36BWC6</accession>
<evidence type="ECO:0000313" key="2">
    <source>
        <dbReference type="EMBL" id="CAI9740951.1"/>
    </source>
</evidence>
<evidence type="ECO:0000313" key="3">
    <source>
        <dbReference type="Proteomes" id="UP001162480"/>
    </source>
</evidence>
<dbReference type="InterPro" id="IPR016187">
    <property type="entry name" value="CTDL_fold"/>
</dbReference>
<evidence type="ECO:0000259" key="1">
    <source>
        <dbReference type="PROSITE" id="PS50041"/>
    </source>
</evidence>
<name>A0AA36BWC6_OCTVU</name>
<dbReference type="PANTHER" id="PTHR22802:SF396">
    <property type="entry name" value="C-TYPE LECTIN DOMAIN-CONTAINING PROTEIN"/>
    <property type="match status" value="1"/>
</dbReference>
<proteinExistence type="predicted"/>
<feature type="domain" description="C-type lectin" evidence="1">
    <location>
        <begin position="46"/>
        <end position="159"/>
    </location>
</feature>
<dbReference type="InterPro" id="IPR001304">
    <property type="entry name" value="C-type_lectin-like"/>
</dbReference>
<dbReference type="InterPro" id="IPR016186">
    <property type="entry name" value="C-type_lectin-like/link_sf"/>
</dbReference>
<dbReference type="PANTHER" id="PTHR22802">
    <property type="entry name" value="C-TYPE LECTIN SUPERFAMILY MEMBER"/>
    <property type="match status" value="1"/>
</dbReference>
<organism evidence="2 3">
    <name type="scientific">Octopus vulgaris</name>
    <name type="common">Common octopus</name>
    <dbReference type="NCBI Taxonomy" id="6645"/>
    <lineage>
        <taxon>Eukaryota</taxon>
        <taxon>Metazoa</taxon>
        <taxon>Spiralia</taxon>
        <taxon>Lophotrochozoa</taxon>
        <taxon>Mollusca</taxon>
        <taxon>Cephalopoda</taxon>
        <taxon>Coleoidea</taxon>
        <taxon>Octopodiformes</taxon>
        <taxon>Octopoda</taxon>
        <taxon>Incirrata</taxon>
        <taxon>Octopodidae</taxon>
        <taxon>Octopus</taxon>
    </lineage>
</organism>
<dbReference type="SUPFAM" id="SSF56436">
    <property type="entry name" value="C-type lectin-like"/>
    <property type="match status" value="1"/>
</dbReference>